<evidence type="ECO:0000313" key="2">
    <source>
        <dbReference type="Proteomes" id="UP000030554"/>
    </source>
</evidence>
<proteinExistence type="predicted"/>
<accession>A0A0A2ZY75</accession>
<dbReference type="AlphaFoldDB" id="A0A0A2ZY75"/>
<dbReference type="Proteomes" id="UP000030554">
    <property type="component" value="Unassembled WGS sequence"/>
</dbReference>
<protein>
    <submittedName>
        <fullName evidence="1">Uncharacterized protein</fullName>
    </submittedName>
</protein>
<gene>
    <name evidence="1" type="ORF">IO48_11030</name>
</gene>
<reference evidence="1 2" key="1">
    <citation type="submission" date="2014-07" db="EMBL/GenBank/DDBJ databases">
        <title>Chaperone-usher fimbriae in a diverse selection of Gallibacterium genomes.</title>
        <authorList>
            <person name="Kudirkiene E."/>
            <person name="Bager R.J."/>
            <person name="Johnson T.J."/>
            <person name="Bojesen A.M."/>
        </authorList>
    </citation>
    <scope>NUCLEOTIDE SEQUENCE [LARGE SCALE GENOMIC DNA]</scope>
    <source>
        <strain evidence="1 2">4895</strain>
    </source>
</reference>
<dbReference type="RefSeq" id="WP_039164537.1">
    <property type="nucleotide sequence ID" value="NZ_JPJQ01000054.1"/>
</dbReference>
<evidence type="ECO:0000313" key="1">
    <source>
        <dbReference type="EMBL" id="KGQ59745.1"/>
    </source>
</evidence>
<name>A0A0A2ZY75_9PAST</name>
<comment type="caution">
    <text evidence="1">The sequence shown here is derived from an EMBL/GenBank/DDBJ whole genome shotgun (WGS) entry which is preliminary data.</text>
</comment>
<dbReference type="EMBL" id="JPJQ01000054">
    <property type="protein sequence ID" value="KGQ59745.1"/>
    <property type="molecule type" value="Genomic_DNA"/>
</dbReference>
<organism evidence="1 2">
    <name type="scientific">Gallibacterium anatis 4895</name>
    <dbReference type="NCBI Taxonomy" id="1396510"/>
    <lineage>
        <taxon>Bacteria</taxon>
        <taxon>Pseudomonadati</taxon>
        <taxon>Pseudomonadota</taxon>
        <taxon>Gammaproteobacteria</taxon>
        <taxon>Pasteurellales</taxon>
        <taxon>Pasteurellaceae</taxon>
        <taxon>Gallibacterium</taxon>
    </lineage>
</organism>
<sequence>MVTPETEKALLEEVLFGDQYAVDAALVLGRVSQIMDDLIDKDRELTKEEIAAAFYQCLITLPSNPFYVQNIGVIGPSLYTVFADYLASTEMEHYSDHDKNLAFVLRDSLAGVVTLFACILGGYEYGWSVSAKIRQFFHDETLEDYKGGLE</sequence>